<proteinExistence type="predicted"/>
<reference evidence="1 2" key="1">
    <citation type="submission" date="2019-05" db="EMBL/GenBank/DDBJ databases">
        <authorList>
            <consortium name="Science for Life Laboratories"/>
        </authorList>
    </citation>
    <scope>NUCLEOTIDE SEQUENCE [LARGE SCALE GENOMIC DNA]</scope>
    <source>
        <strain evidence="1">Soil9</strain>
    </source>
</reference>
<dbReference type="Proteomes" id="UP000464178">
    <property type="component" value="Chromosome"/>
</dbReference>
<organism evidence="1 2">
    <name type="scientific">Gemmata massiliana</name>
    <dbReference type="NCBI Taxonomy" id="1210884"/>
    <lineage>
        <taxon>Bacteria</taxon>
        <taxon>Pseudomonadati</taxon>
        <taxon>Planctomycetota</taxon>
        <taxon>Planctomycetia</taxon>
        <taxon>Gemmatales</taxon>
        <taxon>Gemmataceae</taxon>
        <taxon>Gemmata</taxon>
    </lineage>
</organism>
<evidence type="ECO:0000313" key="1">
    <source>
        <dbReference type="EMBL" id="VTR93305.1"/>
    </source>
</evidence>
<dbReference type="KEGG" id="gms:SOIL9_44090"/>
<accession>A0A6P2CYV3</accession>
<sequence>MTEAKWLACGNSVLMLSQIDDTTNYRKLRLFTFACCRRCWDQLGEDSQTAIDVAEQFVEEKVGEAELLDAWRNTDYYLPHPFDDSGFVGYRRGFIGRGASLSYAAWVAGRASDIAWSSARKDDASLIARCAAASRAYSGIERIGGKRSEWRRFEAEELAAQADLLRDILGTRLFRLTNFPTTWRTSTVVALASQMYESRDFGAMPILADALQDAGCDSADVLDHCRGEGPHVRGCWVVDLVLGKE</sequence>
<evidence type="ECO:0008006" key="3">
    <source>
        <dbReference type="Google" id="ProtNLM"/>
    </source>
</evidence>
<dbReference type="AlphaFoldDB" id="A0A6P2CYV3"/>
<evidence type="ECO:0000313" key="2">
    <source>
        <dbReference type="Proteomes" id="UP000464178"/>
    </source>
</evidence>
<name>A0A6P2CYV3_9BACT</name>
<gene>
    <name evidence="1" type="ORF">SOIL9_44090</name>
</gene>
<dbReference type="EMBL" id="LR593886">
    <property type="protein sequence ID" value="VTR93305.1"/>
    <property type="molecule type" value="Genomic_DNA"/>
</dbReference>
<keyword evidence="2" id="KW-1185">Reference proteome</keyword>
<protein>
    <recommendedName>
        <fullName evidence="3">SMI1/KNR4 family protein</fullName>
    </recommendedName>
</protein>